<keyword evidence="1" id="KW-0812">Transmembrane</keyword>
<dbReference type="EMBL" id="GBXM01059582">
    <property type="protein sequence ID" value="JAH48995.1"/>
    <property type="molecule type" value="Transcribed_RNA"/>
</dbReference>
<organism evidence="2">
    <name type="scientific">Anguilla anguilla</name>
    <name type="common">European freshwater eel</name>
    <name type="synonym">Muraena anguilla</name>
    <dbReference type="NCBI Taxonomy" id="7936"/>
    <lineage>
        <taxon>Eukaryota</taxon>
        <taxon>Metazoa</taxon>
        <taxon>Chordata</taxon>
        <taxon>Craniata</taxon>
        <taxon>Vertebrata</taxon>
        <taxon>Euteleostomi</taxon>
        <taxon>Actinopterygii</taxon>
        <taxon>Neopterygii</taxon>
        <taxon>Teleostei</taxon>
        <taxon>Anguilliformes</taxon>
        <taxon>Anguillidae</taxon>
        <taxon>Anguilla</taxon>
    </lineage>
</organism>
<protein>
    <submittedName>
        <fullName evidence="2">Uncharacterized protein</fullName>
    </submittedName>
</protein>
<proteinExistence type="predicted"/>
<keyword evidence="1" id="KW-1133">Transmembrane helix</keyword>
<feature type="transmembrane region" description="Helical" evidence="1">
    <location>
        <begin position="7"/>
        <end position="26"/>
    </location>
</feature>
<sequence length="27" mass="3230">MILNDTLNKMLFFGIQLVISYFQYFLG</sequence>
<evidence type="ECO:0000313" key="2">
    <source>
        <dbReference type="EMBL" id="JAH48995.1"/>
    </source>
</evidence>
<dbReference type="AlphaFoldDB" id="A0A0E9T7Z6"/>
<name>A0A0E9T7Z6_ANGAN</name>
<reference evidence="2" key="2">
    <citation type="journal article" date="2015" name="Fish Shellfish Immunol.">
        <title>Early steps in the European eel (Anguilla anguilla)-Vibrio vulnificus interaction in the gills: Role of the RtxA13 toxin.</title>
        <authorList>
            <person name="Callol A."/>
            <person name="Pajuelo D."/>
            <person name="Ebbesson L."/>
            <person name="Teles M."/>
            <person name="MacKenzie S."/>
            <person name="Amaro C."/>
        </authorList>
    </citation>
    <scope>NUCLEOTIDE SEQUENCE</scope>
</reference>
<accession>A0A0E9T7Z6</accession>
<reference evidence="2" key="1">
    <citation type="submission" date="2014-11" db="EMBL/GenBank/DDBJ databases">
        <authorList>
            <person name="Amaro Gonzalez C."/>
        </authorList>
    </citation>
    <scope>NUCLEOTIDE SEQUENCE</scope>
</reference>
<keyword evidence="1" id="KW-0472">Membrane</keyword>
<evidence type="ECO:0000256" key="1">
    <source>
        <dbReference type="SAM" id="Phobius"/>
    </source>
</evidence>